<organism evidence="1 2">
    <name type="scientific">Fopius arisanus</name>
    <dbReference type="NCBI Taxonomy" id="64838"/>
    <lineage>
        <taxon>Eukaryota</taxon>
        <taxon>Metazoa</taxon>
        <taxon>Ecdysozoa</taxon>
        <taxon>Arthropoda</taxon>
        <taxon>Hexapoda</taxon>
        <taxon>Insecta</taxon>
        <taxon>Pterygota</taxon>
        <taxon>Neoptera</taxon>
        <taxon>Endopterygota</taxon>
        <taxon>Hymenoptera</taxon>
        <taxon>Apocrita</taxon>
        <taxon>Ichneumonoidea</taxon>
        <taxon>Braconidae</taxon>
        <taxon>Opiinae</taxon>
        <taxon>Fopius</taxon>
    </lineage>
</organism>
<dbReference type="AlphaFoldDB" id="A0A9R1TJB8"/>
<evidence type="ECO:0000313" key="1">
    <source>
        <dbReference type="Proteomes" id="UP000694866"/>
    </source>
</evidence>
<keyword evidence="1" id="KW-1185">Reference proteome</keyword>
<name>A0A9R1TJB8_9HYME</name>
<protein>
    <submittedName>
        <fullName evidence="2">Uncharacterized protein</fullName>
    </submittedName>
</protein>
<evidence type="ECO:0000313" key="2">
    <source>
        <dbReference type="RefSeq" id="XP_011310312.1"/>
    </source>
</evidence>
<accession>A0A9R1TJB8</accession>
<reference evidence="2" key="1">
    <citation type="submission" date="2025-08" db="UniProtKB">
        <authorList>
            <consortium name="RefSeq"/>
        </authorList>
    </citation>
    <scope>IDENTIFICATION</scope>
    <source>
        <strain evidence="2">USDA-PBARC FA_bdor</strain>
        <tissue evidence="2">Whole organism</tissue>
    </source>
</reference>
<gene>
    <name evidence="2" type="primary">LOC105270822</name>
</gene>
<dbReference type="RefSeq" id="XP_011310312.1">
    <property type="nucleotide sequence ID" value="XM_011312010.1"/>
</dbReference>
<sequence length="115" mass="12829">MFSRVSVTTRMLIPRHALTRHTTGHCGFTSRPSQQYTHVLVYPPKPQSIVESSWQCIPSKTLQLCQLMTFVSSLKSIDPSTDQSSANEVALSQPILHLVHLAESLAAIWKLVESN</sequence>
<proteinExistence type="predicted"/>
<dbReference type="GeneID" id="105270822"/>
<dbReference type="KEGG" id="fas:105270822"/>
<dbReference type="Proteomes" id="UP000694866">
    <property type="component" value="Unplaced"/>
</dbReference>